<comment type="caution">
    <text evidence="5">The sequence shown here is derived from an EMBL/GenBank/DDBJ whole genome shotgun (WGS) entry which is preliminary data.</text>
</comment>
<feature type="region of interest" description="Disordered" evidence="3">
    <location>
        <begin position="201"/>
        <end position="223"/>
    </location>
</feature>
<evidence type="ECO:0000256" key="3">
    <source>
        <dbReference type="SAM" id="MobiDB-lite"/>
    </source>
</evidence>
<dbReference type="SUPFAM" id="SSF47473">
    <property type="entry name" value="EF-hand"/>
    <property type="match status" value="2"/>
</dbReference>
<reference evidence="5 6" key="1">
    <citation type="submission" date="2019-07" db="EMBL/GenBank/DDBJ databases">
        <title>Genomes of Cafeteria roenbergensis.</title>
        <authorList>
            <person name="Fischer M.G."/>
            <person name="Hackl T."/>
            <person name="Roman M."/>
        </authorList>
    </citation>
    <scope>NUCLEOTIDE SEQUENCE [LARGE SCALE GENOMIC DNA]</scope>
    <source>
        <strain evidence="5 6">BVI</strain>
    </source>
</reference>
<feature type="domain" description="EF-hand" evidence="4">
    <location>
        <begin position="854"/>
        <end position="889"/>
    </location>
</feature>
<dbReference type="SMART" id="SM00054">
    <property type="entry name" value="EFh"/>
    <property type="match status" value="5"/>
</dbReference>
<dbReference type="Proteomes" id="UP000323011">
    <property type="component" value="Unassembled WGS sequence"/>
</dbReference>
<dbReference type="InterPro" id="IPR002048">
    <property type="entry name" value="EF_hand_dom"/>
</dbReference>
<keyword evidence="1" id="KW-0677">Repeat</keyword>
<dbReference type="AlphaFoldDB" id="A0A5A8CGF9"/>
<dbReference type="PROSITE" id="PS50222">
    <property type="entry name" value="EF_HAND_2"/>
    <property type="match status" value="5"/>
</dbReference>
<dbReference type="GO" id="GO:0005509">
    <property type="term" value="F:calcium ion binding"/>
    <property type="evidence" value="ECO:0007669"/>
    <property type="project" value="InterPro"/>
</dbReference>
<sequence length="889" mass="92615">MPRRPVSASRRSGRTRPSTPKLGGSASATRAQTAASRARAAVEARIAEIDARAHKERAGAAHARTVARLGSRSPPHAIIAHPELASARDAEARIRLPTPAALDDMERELLRRIRREMDRRGFSERGAAREVFGQIDSGGSGFLSRGELASALRRIGLRRGLQAAEWDVLVQRFDTDGSGRISYADFARRLGVDGGSGGLSVTGSSFGSPGGRRGASGRGIGPDPAVSPARRLLAAVDAADTAAEADAGVAPWGTGKTAGVSSVAAVRRVFRGVDTNGTGQLSASELESAVRSMGFSPGPGDMMVLLRRFDEDGSSTRDGGAIEAFFACRDGDGVDVERLLAALSAARAAAQRDGGRGREGGWSDATSLTAGQHALLQAALVNGEVARIVAENEALREAASRVSPAFVSEVEALRREHGDLHRRHAAVTSALFSATAGAAGEPLVDVGDALSLDGADTEALAGPRPYLDLLPGAGPAGVESVPGLTHDPIARRGMPAIGRLGLSPKLEAGLTALRTLVGRTEGGQARLSHRSDRLDRLLAAAPYPTGDRRYDDWGSLPALQRLGSSSQPAIAGAGSGPGSGEEEQEQGVEAELAMLEAGRLLAASGSHALTASAGLRGAGSRSAGSGQVIQAAGPTPSARLRLLVQESTLPQALHGALSRLIPDASGFLPLETVTARLRQLGIKQLPAELVRLACAEIGLFRLGALQCDPASAAPSDYVLREPGRGSVAPSATLAWIERAAVERLFGEVFGPSALQRALDSRDGSREAGTVEEDWALAARPAFDFGQFARWAMPLSPRLAEVRERLKRAIRRQAMRGGGLFDPKLVFARLDADGSGSIDAAELRSALGPDVLAQLSPTDLGTLIQSMDSNGDGQIELRELVQLLFEAGED</sequence>
<dbReference type="CDD" id="cd00051">
    <property type="entry name" value="EFh"/>
    <property type="match status" value="2"/>
</dbReference>
<proteinExistence type="predicted"/>
<feature type="domain" description="EF-hand" evidence="4">
    <location>
        <begin position="261"/>
        <end position="296"/>
    </location>
</feature>
<dbReference type="PANTHER" id="PTHR46311">
    <property type="entry name" value="CALCIUM-BINDING PROTEIN 8-RELATED"/>
    <property type="match status" value="1"/>
</dbReference>
<evidence type="ECO:0000256" key="1">
    <source>
        <dbReference type="ARBA" id="ARBA00022737"/>
    </source>
</evidence>
<feature type="domain" description="EF-hand" evidence="4">
    <location>
        <begin position="123"/>
        <end position="158"/>
    </location>
</feature>
<dbReference type="PANTHER" id="PTHR46311:SF5">
    <property type="entry name" value="EF-HAND DOMAIN-CONTAINING PROTEIN"/>
    <property type="match status" value="1"/>
</dbReference>
<evidence type="ECO:0000256" key="2">
    <source>
        <dbReference type="ARBA" id="ARBA00022837"/>
    </source>
</evidence>
<organism evidence="5 6">
    <name type="scientific">Cafeteria roenbergensis</name>
    <name type="common">Marine flagellate</name>
    <dbReference type="NCBI Taxonomy" id="33653"/>
    <lineage>
        <taxon>Eukaryota</taxon>
        <taxon>Sar</taxon>
        <taxon>Stramenopiles</taxon>
        <taxon>Bigyra</taxon>
        <taxon>Opalozoa</taxon>
        <taxon>Bicosoecida</taxon>
        <taxon>Cafeteriaceae</taxon>
        <taxon>Cafeteria</taxon>
    </lineage>
</organism>
<dbReference type="PROSITE" id="PS00018">
    <property type="entry name" value="EF_HAND_1"/>
    <property type="match status" value="4"/>
</dbReference>
<accession>A0A5A8CGF9</accession>
<dbReference type="Gene3D" id="1.10.238.10">
    <property type="entry name" value="EF-hand"/>
    <property type="match status" value="3"/>
</dbReference>
<dbReference type="GO" id="GO:0032588">
    <property type="term" value="C:trans-Golgi network membrane"/>
    <property type="evidence" value="ECO:0007669"/>
    <property type="project" value="TreeGrafter"/>
</dbReference>
<dbReference type="InterPro" id="IPR051111">
    <property type="entry name" value="Ca-binding_regulatory"/>
</dbReference>
<feature type="region of interest" description="Disordered" evidence="3">
    <location>
        <begin position="564"/>
        <end position="588"/>
    </location>
</feature>
<feature type="domain" description="EF-hand" evidence="4">
    <location>
        <begin position="161"/>
        <end position="196"/>
    </location>
</feature>
<dbReference type="Pfam" id="PF13499">
    <property type="entry name" value="EF-hand_7"/>
    <property type="match status" value="2"/>
</dbReference>
<evidence type="ECO:0000313" key="5">
    <source>
        <dbReference type="EMBL" id="KAA0151697.1"/>
    </source>
</evidence>
<name>A0A5A8CGF9_CAFRO</name>
<gene>
    <name evidence="5" type="ORF">FNF29_04383</name>
</gene>
<feature type="domain" description="EF-hand" evidence="4">
    <location>
        <begin position="825"/>
        <end position="852"/>
    </location>
</feature>
<dbReference type="InterPro" id="IPR011992">
    <property type="entry name" value="EF-hand-dom_pair"/>
</dbReference>
<evidence type="ECO:0000259" key="4">
    <source>
        <dbReference type="PROSITE" id="PS50222"/>
    </source>
</evidence>
<protein>
    <recommendedName>
        <fullName evidence="4">EF-hand domain-containing protein</fullName>
    </recommendedName>
</protein>
<feature type="region of interest" description="Disordered" evidence="3">
    <location>
        <begin position="1"/>
        <end position="37"/>
    </location>
</feature>
<feature type="compositionally biased region" description="Gly residues" evidence="3">
    <location>
        <begin position="208"/>
        <end position="220"/>
    </location>
</feature>
<feature type="compositionally biased region" description="Low complexity" evidence="3">
    <location>
        <begin position="7"/>
        <end position="37"/>
    </location>
</feature>
<evidence type="ECO:0000313" key="6">
    <source>
        <dbReference type="Proteomes" id="UP000323011"/>
    </source>
</evidence>
<dbReference type="InterPro" id="IPR018247">
    <property type="entry name" value="EF_Hand_1_Ca_BS"/>
</dbReference>
<dbReference type="EMBL" id="VLTN01000025">
    <property type="protein sequence ID" value="KAA0151697.1"/>
    <property type="molecule type" value="Genomic_DNA"/>
</dbReference>
<keyword evidence="6" id="KW-1185">Reference proteome</keyword>
<keyword evidence="2" id="KW-0106">Calcium</keyword>